<name>A0A828UBN4_ECOLX</name>
<accession>A0A828UBN4</accession>
<gene>
    <name evidence="1" type="ORF">ECDEC2D_1375</name>
</gene>
<proteinExistence type="predicted"/>
<protein>
    <submittedName>
        <fullName evidence="1">Uncharacterized protein</fullName>
    </submittedName>
</protein>
<dbReference type="AlphaFoldDB" id="A0A828UBN4"/>
<dbReference type="EMBL" id="AIFC01000015">
    <property type="protein sequence ID" value="EHU47147.1"/>
    <property type="molecule type" value="Genomic_DNA"/>
</dbReference>
<comment type="caution">
    <text evidence="1">The sequence shown here is derived from an EMBL/GenBank/DDBJ whole genome shotgun (WGS) entry which is preliminary data.</text>
</comment>
<sequence>MALKQPSDEKLPCSVFGGCSLEDAKHEIIQKMAEKIPKIIEGK</sequence>
<dbReference type="Proteomes" id="UP000005272">
    <property type="component" value="Unassembled WGS sequence"/>
</dbReference>
<evidence type="ECO:0000313" key="1">
    <source>
        <dbReference type="EMBL" id="EHU47147.1"/>
    </source>
</evidence>
<organism evidence="1 2">
    <name type="scientific">Escherichia coli DEC2D</name>
    <dbReference type="NCBI Taxonomy" id="868141"/>
    <lineage>
        <taxon>Bacteria</taxon>
        <taxon>Pseudomonadati</taxon>
        <taxon>Pseudomonadota</taxon>
        <taxon>Gammaproteobacteria</taxon>
        <taxon>Enterobacterales</taxon>
        <taxon>Enterobacteriaceae</taxon>
        <taxon>Escherichia</taxon>
    </lineage>
</organism>
<evidence type="ECO:0000313" key="2">
    <source>
        <dbReference type="Proteomes" id="UP000005272"/>
    </source>
</evidence>
<reference evidence="1 2" key="1">
    <citation type="journal article" date="2012" name="J. Bacteriol.">
        <title>Draft Genome Sequences of the Diarrheagenic Escherichia coli Collection.</title>
        <authorList>
            <person name="Hazen T.H."/>
            <person name="Sahl J.W."/>
            <person name="Redman J.C."/>
            <person name="Morris C.R."/>
            <person name="Daugherty S.C."/>
            <person name="Chibucos M.C."/>
            <person name="Sengamalay N.A."/>
            <person name="Fraser-Liggett C.M."/>
            <person name="Steinsland H."/>
            <person name="Whittam T.S."/>
            <person name="Whittam B."/>
            <person name="Manning S.D."/>
            <person name="Rasko D.A."/>
        </authorList>
    </citation>
    <scope>NUCLEOTIDE SEQUENCE [LARGE SCALE GENOMIC DNA]</scope>
    <source>
        <strain evidence="1 2">DEC2D</strain>
    </source>
</reference>